<sequence length="235" mass="26362">MIFIYNRQIFYCITLGIFFSMPYLAFCQFGGGLSVELGAGATQLYGEMMHKPLKFGYHIGADYIVIPFMTVGVQGMMGRLAANDPMGRMAKNNYLGANINAKARLGLLWIDDKENFELTYIREHFFRSLIRNIYVGTGIGLLRNEIDANRGTPNDAHLVGEDESSAVFVPLNLGIDIPFGYSISGPTWAINANAQLGLYFGDELDGYANMYSRHDDRLLYFSLSIKKSFLNRATR</sequence>
<keyword evidence="1" id="KW-0472">Membrane</keyword>
<keyword evidence="1" id="KW-0812">Transmembrane</keyword>
<dbReference type="AlphaFoldDB" id="F4CAW4"/>
<evidence type="ECO:0008006" key="3">
    <source>
        <dbReference type="Google" id="ProtNLM"/>
    </source>
</evidence>
<name>F4CAW4_SPHS2</name>
<gene>
    <name evidence="2" type="ordered locus">Sph21_1971</name>
</gene>
<dbReference type="KEGG" id="shg:Sph21_1971"/>
<proteinExistence type="predicted"/>
<dbReference type="HOGENOM" id="CLU_1219080_0_0_10"/>
<feature type="transmembrane region" description="Helical" evidence="1">
    <location>
        <begin position="9"/>
        <end position="35"/>
    </location>
</feature>
<evidence type="ECO:0000256" key="1">
    <source>
        <dbReference type="SAM" id="Phobius"/>
    </source>
</evidence>
<protein>
    <recommendedName>
        <fullName evidence="3">Outer membrane protein beta-barrel domain-containing protein</fullName>
    </recommendedName>
</protein>
<evidence type="ECO:0000313" key="2">
    <source>
        <dbReference type="EMBL" id="ADZ78531.1"/>
    </source>
</evidence>
<accession>F4CAW4</accession>
<keyword evidence="1" id="KW-1133">Transmembrane helix</keyword>
<dbReference type="EMBL" id="CP002584">
    <property type="protein sequence ID" value="ADZ78531.1"/>
    <property type="molecule type" value="Genomic_DNA"/>
</dbReference>
<reference evidence="2" key="1">
    <citation type="submission" date="2011-03" db="EMBL/GenBank/DDBJ databases">
        <title>Complete sequence of Sphingobacterium sp. 21.</title>
        <authorList>
            <consortium name="US DOE Joint Genome Institute"/>
            <person name="Lucas S."/>
            <person name="Copeland A."/>
            <person name="Lapidus A."/>
            <person name="Cheng J.-F."/>
            <person name="Goodwin L."/>
            <person name="Pitluck S."/>
            <person name="Davenport K."/>
            <person name="Detter J.C."/>
            <person name="Han C."/>
            <person name="Tapia R."/>
            <person name="Land M."/>
            <person name="Hauser L."/>
            <person name="Kyrpides N."/>
            <person name="Ivanova N."/>
            <person name="Ovchinnikova G."/>
            <person name="Pagani I."/>
            <person name="Siebers A.K."/>
            <person name="Allgaier M."/>
            <person name="Thelen M.P."/>
            <person name="Hugenholtz P."/>
            <person name="Woyke T."/>
        </authorList>
    </citation>
    <scope>NUCLEOTIDE SEQUENCE</scope>
    <source>
        <strain evidence="2">21</strain>
    </source>
</reference>
<feature type="transmembrane region" description="Helical" evidence="1">
    <location>
        <begin position="55"/>
        <end position="82"/>
    </location>
</feature>
<organism evidence="2">
    <name type="scientific">Sphingobacterium sp. (strain 21)</name>
    <dbReference type="NCBI Taxonomy" id="743722"/>
    <lineage>
        <taxon>Bacteria</taxon>
        <taxon>Pseudomonadati</taxon>
        <taxon>Bacteroidota</taxon>
        <taxon>Sphingobacteriia</taxon>
        <taxon>Sphingobacteriales</taxon>
        <taxon>Sphingobacteriaceae</taxon>
        <taxon>Sphingobacterium</taxon>
    </lineage>
</organism>
<dbReference type="PATRIC" id="fig|743722.3.peg.2103"/>